<dbReference type="PANTHER" id="PTHR48165">
    <property type="entry name" value="BNAC03G44900D PROTEIN"/>
    <property type="match status" value="1"/>
</dbReference>
<sequence>MRQMLSILRRNLQNLRKSPRVADETEMASTTQGAGVVARNERRYETNAVMMRFPFSIISCFSVPRVSGTDGLWMSGDYASVSEVNHLMEVKVIKNGRRFGYGTMDIGDTSGPSYATQSPDYKALYLETQTKLIQVKSKCDELSSQVEDALYWSTFMRNMYPDHVPPSKAARQAATADNTFEA</sequence>
<reference evidence="1 2" key="1">
    <citation type="submission" date="2020-02" db="EMBL/GenBank/DDBJ databases">
        <authorList>
            <person name="Ma Q."/>
            <person name="Huang Y."/>
            <person name="Song X."/>
            <person name="Pei D."/>
        </authorList>
    </citation>
    <scope>NUCLEOTIDE SEQUENCE [LARGE SCALE GENOMIC DNA]</scope>
    <source>
        <strain evidence="1">Sxm20200214</strain>
        <tissue evidence="1">Leaf</tissue>
    </source>
</reference>
<dbReference type="AlphaFoldDB" id="A0A8X7SJ20"/>
<name>A0A8X7SJ20_BRACI</name>
<dbReference type="OrthoDB" id="1857384at2759"/>
<protein>
    <submittedName>
        <fullName evidence="1">Uncharacterized protein</fullName>
    </submittedName>
</protein>
<proteinExistence type="predicted"/>
<keyword evidence="2" id="KW-1185">Reference proteome</keyword>
<organism evidence="1 2">
    <name type="scientific">Brassica carinata</name>
    <name type="common">Ethiopian mustard</name>
    <name type="synonym">Abyssinian cabbage</name>
    <dbReference type="NCBI Taxonomy" id="52824"/>
    <lineage>
        <taxon>Eukaryota</taxon>
        <taxon>Viridiplantae</taxon>
        <taxon>Streptophyta</taxon>
        <taxon>Embryophyta</taxon>
        <taxon>Tracheophyta</taxon>
        <taxon>Spermatophyta</taxon>
        <taxon>Magnoliopsida</taxon>
        <taxon>eudicotyledons</taxon>
        <taxon>Gunneridae</taxon>
        <taxon>Pentapetalae</taxon>
        <taxon>rosids</taxon>
        <taxon>malvids</taxon>
        <taxon>Brassicales</taxon>
        <taxon>Brassicaceae</taxon>
        <taxon>Brassiceae</taxon>
        <taxon>Brassica</taxon>
    </lineage>
</organism>
<dbReference type="Proteomes" id="UP000886595">
    <property type="component" value="Unassembled WGS sequence"/>
</dbReference>
<gene>
    <name evidence="1" type="ORF">Bca52824_026976</name>
</gene>
<evidence type="ECO:0000313" key="1">
    <source>
        <dbReference type="EMBL" id="KAG2307228.1"/>
    </source>
</evidence>
<dbReference type="PANTHER" id="PTHR48165:SF2">
    <property type="entry name" value="GENOME ASSEMBLY, CHROMOSOME: A04"/>
    <property type="match status" value="1"/>
</dbReference>
<evidence type="ECO:0000313" key="2">
    <source>
        <dbReference type="Proteomes" id="UP000886595"/>
    </source>
</evidence>
<comment type="caution">
    <text evidence="1">The sequence shown here is derived from an EMBL/GenBank/DDBJ whole genome shotgun (WGS) entry which is preliminary data.</text>
</comment>
<accession>A0A8X7SJ20</accession>
<dbReference type="EMBL" id="JAAMPC010000006">
    <property type="protein sequence ID" value="KAG2307228.1"/>
    <property type="molecule type" value="Genomic_DNA"/>
</dbReference>